<evidence type="ECO:0000313" key="1">
    <source>
        <dbReference type="EMBL" id="STQ14161.1"/>
    </source>
</evidence>
<gene>
    <name evidence="1" type="primary">yacH_2</name>
    <name evidence="1" type="ORF">NCTC10005_07007</name>
</gene>
<dbReference type="AlphaFoldDB" id="A0A377M950"/>
<dbReference type="PANTHER" id="PTHR40269">
    <property type="entry name" value="OUTER MEMBRANE PROTEIN-RELATED"/>
    <property type="match status" value="1"/>
</dbReference>
<dbReference type="Pfam" id="PF11737">
    <property type="entry name" value="DUF3300"/>
    <property type="match status" value="1"/>
</dbReference>
<evidence type="ECO:0000313" key="2">
    <source>
        <dbReference type="Proteomes" id="UP000255106"/>
    </source>
</evidence>
<dbReference type="EMBL" id="UGJB01000004">
    <property type="protein sequence ID" value="STQ14161.1"/>
    <property type="molecule type" value="Genomic_DNA"/>
</dbReference>
<dbReference type="InterPro" id="IPR021728">
    <property type="entry name" value="DUF3300"/>
</dbReference>
<dbReference type="Proteomes" id="UP000255106">
    <property type="component" value="Unassembled WGS sequence"/>
</dbReference>
<accession>A0A377M950</accession>
<reference evidence="1 2" key="1">
    <citation type="submission" date="2018-06" db="EMBL/GenBank/DDBJ databases">
        <authorList>
            <consortium name="Pathogen Informatics"/>
            <person name="Doyle S."/>
        </authorList>
    </citation>
    <scope>NUCLEOTIDE SEQUENCE [LARGE SCALE GENOMIC DNA]</scope>
    <source>
        <strain evidence="1 2">NCTC10005</strain>
    </source>
</reference>
<sequence length="78" mass="8737">MSLMGENPPWVQNLGDAFLAQPKDVMDSVQRLRALAQKTGALQSTPQQTVTTVTKPARRNRHQRIDDFHHACPDGDQN</sequence>
<protein>
    <submittedName>
        <fullName evidence="1">Protein YacH</fullName>
    </submittedName>
</protein>
<dbReference type="PANTHER" id="PTHR40269:SF1">
    <property type="entry name" value="OUTER MEMBRANE PROTEIN"/>
    <property type="match status" value="1"/>
</dbReference>
<name>A0A377M950_ENTCL</name>
<organism evidence="1 2">
    <name type="scientific">Enterobacter cloacae</name>
    <dbReference type="NCBI Taxonomy" id="550"/>
    <lineage>
        <taxon>Bacteria</taxon>
        <taxon>Pseudomonadati</taxon>
        <taxon>Pseudomonadota</taxon>
        <taxon>Gammaproteobacteria</taxon>
        <taxon>Enterobacterales</taxon>
        <taxon>Enterobacteriaceae</taxon>
        <taxon>Enterobacter</taxon>
        <taxon>Enterobacter cloacae complex</taxon>
    </lineage>
</organism>
<proteinExistence type="predicted"/>